<dbReference type="Proteomes" id="UP000184404">
    <property type="component" value="Unassembled WGS sequence"/>
</dbReference>
<dbReference type="OrthoDB" id="9803716at2"/>
<reference evidence="2 3" key="1">
    <citation type="submission" date="2016-11" db="EMBL/GenBank/DDBJ databases">
        <authorList>
            <person name="Jaros S."/>
            <person name="Januszkiewicz K."/>
            <person name="Wedrychowicz H."/>
        </authorList>
    </citation>
    <scope>NUCLEOTIDE SEQUENCE [LARGE SCALE GENOMIC DNA]</scope>
    <source>
        <strain evidence="2 3">DSM 10502</strain>
    </source>
</reference>
<keyword evidence="3" id="KW-1185">Reference proteome</keyword>
<sequence>MKDTRAQIDILYDEVREYREIDAFQDMLKSLKPLPNLAPFNAMLVQMQKPGSRWVLSAGQWKDRFGRYPKPGSRPLVIMRPFGPISFVYEYGDTEGREVTDEMIRKHFVEPFRAEQVVDAETLYDFTEKLHREGIRYREEPYGTTMGGQIIRMERIDSKHLVKTTSVANHFVEQHACIVVNSSLKPTEKFITVLHELGHFFCGHLGTFGMKHIPVRDDLTKEIEEFEAETACWICCNRLGIDNPGTVDYLAGYKEEHGQIPPVSIDTILKAAGCIENVIHKDGNIRIGLKVIEKFPKENEKIN</sequence>
<name>A0A1M4Y705_9FIRM</name>
<evidence type="ECO:0000313" key="2">
    <source>
        <dbReference type="EMBL" id="SHF01541.1"/>
    </source>
</evidence>
<dbReference type="AlphaFoldDB" id="A0A1M4Y705"/>
<evidence type="ECO:0000313" key="3">
    <source>
        <dbReference type="Proteomes" id="UP000184404"/>
    </source>
</evidence>
<gene>
    <name evidence="2" type="ORF">SAMN02745190_01652</name>
</gene>
<proteinExistence type="predicted"/>
<dbReference type="Pfam" id="PF06114">
    <property type="entry name" value="Peptidase_M78"/>
    <property type="match status" value="1"/>
</dbReference>
<protein>
    <recommendedName>
        <fullName evidence="1">IrrE N-terminal-like domain-containing protein</fullName>
    </recommendedName>
</protein>
<evidence type="ECO:0000259" key="1">
    <source>
        <dbReference type="Pfam" id="PF06114"/>
    </source>
</evidence>
<dbReference type="Gene3D" id="1.10.10.2910">
    <property type="match status" value="1"/>
</dbReference>
<dbReference type="EMBL" id="FQUG01000006">
    <property type="protein sequence ID" value="SHF01541.1"/>
    <property type="molecule type" value="Genomic_DNA"/>
</dbReference>
<feature type="domain" description="IrrE N-terminal-like" evidence="1">
    <location>
        <begin position="164"/>
        <end position="213"/>
    </location>
</feature>
<dbReference type="RefSeq" id="WP_072935753.1">
    <property type="nucleotide sequence ID" value="NZ_FQUG01000006.1"/>
</dbReference>
<dbReference type="InterPro" id="IPR010359">
    <property type="entry name" value="IrrE_HExxH"/>
</dbReference>
<organism evidence="2 3">
    <name type="scientific">Schwartzia succinivorans DSM 10502</name>
    <dbReference type="NCBI Taxonomy" id="1123243"/>
    <lineage>
        <taxon>Bacteria</taxon>
        <taxon>Bacillati</taxon>
        <taxon>Bacillota</taxon>
        <taxon>Negativicutes</taxon>
        <taxon>Selenomonadales</taxon>
        <taxon>Selenomonadaceae</taxon>
        <taxon>Schwartzia</taxon>
    </lineage>
</organism>
<accession>A0A1M4Y705</accession>
<dbReference type="STRING" id="1123243.SAMN02745190_01652"/>